<feature type="region of interest" description="Disordered" evidence="1">
    <location>
        <begin position="182"/>
        <end position="238"/>
    </location>
</feature>
<feature type="compositionally biased region" description="Basic and acidic residues" evidence="1">
    <location>
        <begin position="219"/>
        <end position="235"/>
    </location>
</feature>
<feature type="domain" description="Band 7" evidence="2">
    <location>
        <begin position="28"/>
        <end position="150"/>
    </location>
</feature>
<dbReference type="EMBL" id="UZAN01045556">
    <property type="protein sequence ID" value="VDP82834.1"/>
    <property type="molecule type" value="Genomic_DNA"/>
</dbReference>
<evidence type="ECO:0000256" key="1">
    <source>
        <dbReference type="SAM" id="MobiDB-lite"/>
    </source>
</evidence>
<dbReference type="Proteomes" id="UP000272942">
    <property type="component" value="Unassembled WGS sequence"/>
</dbReference>
<dbReference type="InterPro" id="IPR036527">
    <property type="entry name" value="SCP2_sterol-bd_dom_sf"/>
</dbReference>
<reference evidence="6" key="1">
    <citation type="submission" date="2016-06" db="UniProtKB">
        <authorList>
            <consortium name="WormBaseParasite"/>
        </authorList>
    </citation>
    <scope>IDENTIFICATION</scope>
</reference>
<dbReference type="SUPFAM" id="SSF117892">
    <property type="entry name" value="Band 7/SPFH domain"/>
    <property type="match status" value="1"/>
</dbReference>
<dbReference type="Gene3D" id="3.30.1050.10">
    <property type="entry name" value="SCP2 sterol-binding domain"/>
    <property type="match status" value="1"/>
</dbReference>
<gene>
    <name evidence="4" type="ORF">ECPE_LOCUS8135</name>
</gene>
<dbReference type="OrthoDB" id="3592703at2759"/>
<evidence type="ECO:0000313" key="6">
    <source>
        <dbReference type="WBParaSite" id="ECPE_0000815701-mRNA-1"/>
    </source>
</evidence>
<feature type="domain" description="SCP2" evidence="3">
    <location>
        <begin position="322"/>
        <end position="386"/>
    </location>
</feature>
<proteinExistence type="predicted"/>
<evidence type="ECO:0000259" key="3">
    <source>
        <dbReference type="Pfam" id="PF02036"/>
    </source>
</evidence>
<evidence type="ECO:0000259" key="2">
    <source>
        <dbReference type="Pfam" id="PF01145"/>
    </source>
</evidence>
<dbReference type="InterPro" id="IPR003033">
    <property type="entry name" value="SCP2_sterol-bd_dom"/>
</dbReference>
<organism evidence="6">
    <name type="scientific">Echinostoma caproni</name>
    <dbReference type="NCBI Taxonomy" id="27848"/>
    <lineage>
        <taxon>Eukaryota</taxon>
        <taxon>Metazoa</taxon>
        <taxon>Spiralia</taxon>
        <taxon>Lophotrochozoa</taxon>
        <taxon>Platyhelminthes</taxon>
        <taxon>Trematoda</taxon>
        <taxon>Digenea</taxon>
        <taxon>Plagiorchiida</taxon>
        <taxon>Echinostomata</taxon>
        <taxon>Echinostomatoidea</taxon>
        <taxon>Echinostomatidae</taxon>
        <taxon>Echinostoma</taxon>
    </lineage>
</organism>
<dbReference type="SUPFAM" id="SSF55718">
    <property type="entry name" value="SCP-like"/>
    <property type="match status" value="1"/>
</dbReference>
<dbReference type="InterPro" id="IPR036013">
    <property type="entry name" value="Band_7/SPFH_dom_sf"/>
</dbReference>
<evidence type="ECO:0000313" key="4">
    <source>
        <dbReference type="EMBL" id="VDP82834.1"/>
    </source>
</evidence>
<evidence type="ECO:0000313" key="5">
    <source>
        <dbReference type="Proteomes" id="UP000272942"/>
    </source>
</evidence>
<dbReference type="AlphaFoldDB" id="A0A183AMF0"/>
<dbReference type="Gene3D" id="3.30.479.30">
    <property type="entry name" value="Band 7 domain"/>
    <property type="match status" value="1"/>
</dbReference>
<sequence length="391" mass="42628">MVCLIRTVGTVSSLACYAVPYSVLDMYKGFVVTLPLCDRSHRVLLDEQTLDVGPVSGETRDQGEVEIRCKITYRVIDPDCLYVSIMKSPRKFLTPLAQNSMITVLGHLPWSHLEDGGGKLDFSNEVVTSLNCNCGVHGLQIARVVCTSITLIRAPPSPETLRRSTLSTVQKQLQNLTSIFFPGKRRSDSSRTSADPESGDARVNVASKSVNEASVPEAVDSKDRSKSVDIPRSVKSDPVVETNANEEISRTQLMSLRLTDASATRAIVCSQVIARAQPFLNNDLVCRALDRATLQLVIGSEPFREPLPSPTEAACDETQFSVLYLDAKSGRAAMGALPDADVELFVTAADLHEILTGQLDLLKAVNEERAVVKGSSKTLDKLRHLLFLRSG</sequence>
<accession>A0A183AMF0</accession>
<dbReference type="Pfam" id="PF01145">
    <property type="entry name" value="Band_7"/>
    <property type="match status" value="1"/>
</dbReference>
<keyword evidence="5" id="KW-1185">Reference proteome</keyword>
<reference evidence="4 5" key="2">
    <citation type="submission" date="2018-11" db="EMBL/GenBank/DDBJ databases">
        <authorList>
            <consortium name="Pathogen Informatics"/>
        </authorList>
    </citation>
    <scope>NUCLEOTIDE SEQUENCE [LARGE SCALE GENOMIC DNA]</scope>
    <source>
        <strain evidence="4 5">Egypt</strain>
    </source>
</reference>
<protein>
    <submittedName>
        <fullName evidence="6">SCP2 domain-containing protein</fullName>
    </submittedName>
</protein>
<dbReference type="InterPro" id="IPR001107">
    <property type="entry name" value="Band_7"/>
</dbReference>
<dbReference type="Pfam" id="PF02036">
    <property type="entry name" value="SCP2"/>
    <property type="match status" value="1"/>
</dbReference>
<dbReference type="WBParaSite" id="ECPE_0000815701-mRNA-1">
    <property type="protein sequence ID" value="ECPE_0000815701-mRNA-1"/>
    <property type="gene ID" value="ECPE_0000815701"/>
</dbReference>
<name>A0A183AMF0_9TREM</name>